<comment type="cofactor">
    <cofactor evidence="6">
        <name>FAD</name>
        <dbReference type="ChEBI" id="CHEBI:57692"/>
    </cofactor>
    <text evidence="6">Binds 1 FAD per dimer.</text>
</comment>
<evidence type="ECO:0000256" key="2">
    <source>
        <dbReference type="ARBA" id="ARBA00022448"/>
    </source>
</evidence>
<dbReference type="InterPro" id="IPR029035">
    <property type="entry name" value="DHS-like_NAD/FAD-binding_dom"/>
</dbReference>
<evidence type="ECO:0000256" key="5">
    <source>
        <dbReference type="ARBA" id="ARBA00022982"/>
    </source>
</evidence>
<evidence type="ECO:0000256" key="4">
    <source>
        <dbReference type="ARBA" id="ARBA00022827"/>
    </source>
</evidence>
<feature type="domain" description="Electron transfer flavoprotein alpha/beta-subunit N-terminal" evidence="7">
    <location>
        <begin position="9"/>
        <end position="198"/>
    </location>
</feature>
<dbReference type="GO" id="GO:0009055">
    <property type="term" value="F:electron transfer activity"/>
    <property type="evidence" value="ECO:0007669"/>
    <property type="project" value="InterPro"/>
</dbReference>
<dbReference type="InterPro" id="IPR018206">
    <property type="entry name" value="ETF_asu_C_CS"/>
</dbReference>
<dbReference type="PROSITE" id="PS00696">
    <property type="entry name" value="ETF_ALPHA"/>
    <property type="match status" value="1"/>
</dbReference>
<sequence length="338" mass="36178">MDLAEFKGVYVIAEQFEGTLRNVSFELLGQATRLAEGLGEEVGAVLIGYGVTPLAQELIKYGAKKVFVYDDESLKDYNTTAYTKVLQDFTEKHKPNVFLIGATNTGRDLGPRVANELKTGLTADCTELGVDKDAKTIIWTRPALGGNIMAEIICPDRRPQMGTVRPNVFKKPEPNENATGEVISEKAELTDKDFLTKFVELIRVGGDGIKVEEADFVVAGGRGMKEEDFKEGGCLTELAAVLGGAVAASRAVTDQGWINPLFQIGQTGKTVSPKLYVAAGISGAIQHLAGILGSDCIIAINKDEDAPIFKVCDLGIIGDAHEVLPLITAAVKKHKGIA</sequence>
<keyword evidence="5" id="KW-0249">Electron transport</keyword>
<dbReference type="SUPFAM" id="SSF52467">
    <property type="entry name" value="DHS-like NAD/FAD-binding domain"/>
    <property type="match status" value="1"/>
</dbReference>
<keyword evidence="2" id="KW-0813">Transport</keyword>
<dbReference type="InterPro" id="IPR014730">
    <property type="entry name" value="ETF_a/b_N"/>
</dbReference>
<dbReference type="Proteomes" id="UP000070160">
    <property type="component" value="Unassembled WGS sequence"/>
</dbReference>
<feature type="binding site" evidence="6">
    <location>
        <begin position="280"/>
        <end position="287"/>
    </location>
    <ligand>
        <name>FAD</name>
        <dbReference type="ChEBI" id="CHEBI:57692"/>
    </ligand>
</feature>
<dbReference type="PATRIC" id="fig|1588748.3.peg.947"/>
<dbReference type="SUPFAM" id="SSF52402">
    <property type="entry name" value="Adenine nucleotide alpha hydrolases-like"/>
    <property type="match status" value="1"/>
</dbReference>
<dbReference type="InterPro" id="IPR001308">
    <property type="entry name" value="ETF_a/FixB"/>
</dbReference>
<feature type="binding site" evidence="6">
    <location>
        <position position="222"/>
    </location>
    <ligand>
        <name>FAD</name>
        <dbReference type="ChEBI" id="CHEBI:57692"/>
    </ligand>
</feature>
<dbReference type="RefSeq" id="WP_007391940.1">
    <property type="nucleotide sequence ID" value="NZ_KQ960952.1"/>
</dbReference>
<dbReference type="PIRSF" id="PIRSF000089">
    <property type="entry name" value="Electra_flavoP_a"/>
    <property type="match status" value="1"/>
</dbReference>
<feature type="binding site" evidence="6">
    <location>
        <begin position="263"/>
        <end position="267"/>
    </location>
    <ligand>
        <name>FAD</name>
        <dbReference type="ChEBI" id="CHEBI:57692"/>
    </ligand>
</feature>
<feature type="binding site" evidence="6">
    <location>
        <begin position="249"/>
        <end position="250"/>
    </location>
    <ligand>
        <name>FAD</name>
        <dbReference type="ChEBI" id="CHEBI:57692"/>
    </ligand>
</feature>
<keyword evidence="9" id="KW-1185">Reference proteome</keyword>
<accession>A0A134CFA6</accession>
<dbReference type="Pfam" id="PF01012">
    <property type="entry name" value="ETF"/>
    <property type="match status" value="1"/>
</dbReference>
<dbReference type="InterPro" id="IPR014731">
    <property type="entry name" value="ETF_asu_C"/>
</dbReference>
<dbReference type="STRING" id="1588748.HMPREF3182_00984"/>
<evidence type="ECO:0000259" key="7">
    <source>
        <dbReference type="SMART" id="SM00893"/>
    </source>
</evidence>
<dbReference type="SMART" id="SM00893">
    <property type="entry name" value="ETF"/>
    <property type="match status" value="1"/>
</dbReference>
<comment type="similarity">
    <text evidence="1">Belongs to the ETF alpha-subunit/FixB family.</text>
</comment>
<protein>
    <submittedName>
        <fullName evidence="8">Electron transfer flavoprotein subunit alpha</fullName>
    </submittedName>
</protein>
<reference evidence="9" key="1">
    <citation type="submission" date="2016-01" db="EMBL/GenBank/DDBJ databases">
        <authorList>
            <person name="Mitreva M."/>
            <person name="Pepin K.H."/>
            <person name="Mihindukulasuriya K.A."/>
            <person name="Fulton R."/>
            <person name="Fronick C."/>
            <person name="O'Laughlin M."/>
            <person name="Miner T."/>
            <person name="Herter B."/>
            <person name="Rosa B.A."/>
            <person name="Cordes M."/>
            <person name="Tomlinson C."/>
            <person name="Wollam A."/>
            <person name="Palsikar V.B."/>
            <person name="Mardis E.R."/>
            <person name="Wilson R.K."/>
        </authorList>
    </citation>
    <scope>NUCLEOTIDE SEQUENCE [LARGE SCALE GENOMIC DNA]</scope>
    <source>
        <strain evidence="9">KA00182</strain>
    </source>
</reference>
<name>A0A134CFA6_9FIRM</name>
<evidence type="ECO:0000313" key="8">
    <source>
        <dbReference type="EMBL" id="KXB90902.1"/>
    </source>
</evidence>
<gene>
    <name evidence="8" type="ORF">HMPREF3182_00984</name>
</gene>
<dbReference type="PANTHER" id="PTHR43153">
    <property type="entry name" value="ELECTRON TRANSFER FLAVOPROTEIN ALPHA"/>
    <property type="match status" value="1"/>
</dbReference>
<dbReference type="GO" id="GO:0050660">
    <property type="term" value="F:flavin adenine dinucleotide binding"/>
    <property type="evidence" value="ECO:0007669"/>
    <property type="project" value="InterPro"/>
</dbReference>
<organism evidence="8 9">
    <name type="scientific">Megasphaera hutchinsoni</name>
    <dbReference type="NCBI Taxonomy" id="1588748"/>
    <lineage>
        <taxon>Bacteria</taxon>
        <taxon>Bacillati</taxon>
        <taxon>Bacillota</taxon>
        <taxon>Negativicutes</taxon>
        <taxon>Veillonellales</taxon>
        <taxon>Veillonellaceae</taxon>
        <taxon>Megasphaera</taxon>
    </lineage>
</organism>
<dbReference type="AlphaFoldDB" id="A0A134CFA6"/>
<feature type="binding site" evidence="6">
    <location>
        <position position="301"/>
    </location>
    <ligand>
        <name>FAD</name>
        <dbReference type="ChEBI" id="CHEBI:57692"/>
    </ligand>
</feature>
<dbReference type="Pfam" id="PF00766">
    <property type="entry name" value="ETF_alpha"/>
    <property type="match status" value="1"/>
</dbReference>
<evidence type="ECO:0000256" key="3">
    <source>
        <dbReference type="ARBA" id="ARBA00022630"/>
    </source>
</evidence>
<dbReference type="EMBL" id="LSDT01000043">
    <property type="protein sequence ID" value="KXB90902.1"/>
    <property type="molecule type" value="Genomic_DNA"/>
</dbReference>
<proteinExistence type="inferred from homology"/>
<comment type="caution">
    <text evidence="8">The sequence shown here is derived from an EMBL/GenBank/DDBJ whole genome shotgun (WGS) entry which is preliminary data.</text>
</comment>
<evidence type="ECO:0000256" key="1">
    <source>
        <dbReference type="ARBA" id="ARBA00005817"/>
    </source>
</evidence>
<dbReference type="PANTHER" id="PTHR43153:SF1">
    <property type="entry name" value="ELECTRON TRANSFER FLAVOPROTEIN SUBUNIT ALPHA, MITOCHONDRIAL"/>
    <property type="match status" value="1"/>
</dbReference>
<dbReference type="Gene3D" id="3.40.50.620">
    <property type="entry name" value="HUPs"/>
    <property type="match status" value="1"/>
</dbReference>
<dbReference type="GO" id="GO:0033539">
    <property type="term" value="P:fatty acid beta-oxidation using acyl-CoA dehydrogenase"/>
    <property type="evidence" value="ECO:0007669"/>
    <property type="project" value="TreeGrafter"/>
</dbReference>
<dbReference type="Gene3D" id="3.40.50.1220">
    <property type="entry name" value="TPP-binding domain"/>
    <property type="match status" value="1"/>
</dbReference>
<evidence type="ECO:0000313" key="9">
    <source>
        <dbReference type="Proteomes" id="UP000070160"/>
    </source>
</evidence>
<dbReference type="InterPro" id="IPR014729">
    <property type="entry name" value="Rossmann-like_a/b/a_fold"/>
</dbReference>
<evidence type="ECO:0000256" key="6">
    <source>
        <dbReference type="PIRSR" id="PIRSR000089-1"/>
    </source>
</evidence>
<keyword evidence="3" id="KW-0285">Flavoprotein</keyword>
<dbReference type="InterPro" id="IPR033947">
    <property type="entry name" value="ETF_alpha_N"/>
</dbReference>
<keyword evidence="4 6" id="KW-0274">FAD</keyword>
<dbReference type="CDD" id="cd01715">
    <property type="entry name" value="ETF_alpha"/>
    <property type="match status" value="1"/>
</dbReference>